<gene>
    <name evidence="6" type="ORF">AMTR_s00006p00260480</name>
</gene>
<dbReference type="SUPFAM" id="SSF54849">
    <property type="entry name" value="GroEL-intermediate domain like"/>
    <property type="match status" value="1"/>
</dbReference>
<dbReference type="InterPro" id="IPR001844">
    <property type="entry name" value="Cpn60/GroEL"/>
</dbReference>
<reference evidence="7" key="1">
    <citation type="journal article" date="2013" name="Science">
        <title>The Amborella genome and the evolution of flowering plants.</title>
        <authorList>
            <consortium name="Amborella Genome Project"/>
        </authorList>
    </citation>
    <scope>NUCLEOTIDE SEQUENCE [LARGE SCALE GENOMIC DNA]</scope>
</reference>
<dbReference type="STRING" id="13333.W1PDP1"/>
<comment type="similarity">
    <text evidence="1 5">Belongs to the chaperonin (HSP60) family.</text>
</comment>
<dbReference type="Gramene" id="ERN05824">
    <property type="protein sequence ID" value="ERN05824"/>
    <property type="gene ID" value="AMTR_s00006p00260480"/>
</dbReference>
<dbReference type="NCBIfam" id="TIGR02348">
    <property type="entry name" value="GroEL"/>
    <property type="match status" value="1"/>
</dbReference>
<dbReference type="PANTHER" id="PTHR45633">
    <property type="entry name" value="60 KDA HEAT SHOCK PROTEIN, MITOCHONDRIAL"/>
    <property type="match status" value="1"/>
</dbReference>
<dbReference type="GO" id="GO:0140662">
    <property type="term" value="F:ATP-dependent protein folding chaperone"/>
    <property type="evidence" value="ECO:0007669"/>
    <property type="project" value="InterPro"/>
</dbReference>
<name>W1PDP1_AMBTC</name>
<dbReference type="PRINTS" id="PR00298">
    <property type="entry name" value="CHAPERONIN60"/>
</dbReference>
<dbReference type="Pfam" id="PF00118">
    <property type="entry name" value="Cpn60_TCP1"/>
    <property type="match status" value="1"/>
</dbReference>
<dbReference type="PROSITE" id="PS00296">
    <property type="entry name" value="CHAPERONINS_CPN60"/>
    <property type="match status" value="1"/>
</dbReference>
<evidence type="ECO:0000313" key="7">
    <source>
        <dbReference type="Proteomes" id="UP000017836"/>
    </source>
</evidence>
<keyword evidence="2" id="KW-0547">Nucleotide-binding</keyword>
<dbReference type="NCBIfam" id="NF009489">
    <property type="entry name" value="PRK12851.1"/>
    <property type="match status" value="1"/>
</dbReference>
<dbReference type="NCBIfam" id="NF009488">
    <property type="entry name" value="PRK12850.1"/>
    <property type="match status" value="1"/>
</dbReference>
<dbReference type="EMBL" id="KI393980">
    <property type="protein sequence ID" value="ERN05824.1"/>
    <property type="molecule type" value="Genomic_DNA"/>
</dbReference>
<dbReference type="FunFam" id="3.50.7.10:FF:000001">
    <property type="entry name" value="60 kDa chaperonin"/>
    <property type="match status" value="1"/>
</dbReference>
<dbReference type="AlphaFoldDB" id="W1PDP1"/>
<dbReference type="NCBIfam" id="NF009487">
    <property type="entry name" value="PRK12849.1"/>
    <property type="match status" value="1"/>
</dbReference>
<evidence type="ECO:0000256" key="1">
    <source>
        <dbReference type="ARBA" id="ARBA00006607"/>
    </source>
</evidence>
<dbReference type="OMA" id="EDMGYTL"/>
<dbReference type="CDD" id="cd03344">
    <property type="entry name" value="GroEL"/>
    <property type="match status" value="1"/>
</dbReference>
<dbReference type="HOGENOM" id="CLU_016503_3_0_1"/>
<organism evidence="6 7">
    <name type="scientific">Amborella trichopoda</name>
    <dbReference type="NCBI Taxonomy" id="13333"/>
    <lineage>
        <taxon>Eukaryota</taxon>
        <taxon>Viridiplantae</taxon>
        <taxon>Streptophyta</taxon>
        <taxon>Embryophyta</taxon>
        <taxon>Tracheophyta</taxon>
        <taxon>Spermatophyta</taxon>
        <taxon>Magnoliopsida</taxon>
        <taxon>Amborellales</taxon>
        <taxon>Amborellaceae</taxon>
        <taxon>Amborella</taxon>
    </lineage>
</organism>
<dbReference type="Gene3D" id="3.30.260.10">
    <property type="entry name" value="TCP-1-like chaperonin intermediate domain"/>
    <property type="match status" value="1"/>
</dbReference>
<evidence type="ECO:0000256" key="4">
    <source>
        <dbReference type="ARBA" id="ARBA00023186"/>
    </source>
</evidence>
<dbReference type="GO" id="GO:0042026">
    <property type="term" value="P:protein refolding"/>
    <property type="evidence" value="ECO:0007669"/>
    <property type="project" value="InterPro"/>
</dbReference>
<dbReference type="InterPro" id="IPR027410">
    <property type="entry name" value="TCP-1-like_intermed_sf"/>
</dbReference>
<dbReference type="eggNOG" id="KOG0356">
    <property type="taxonomic scope" value="Eukaryota"/>
</dbReference>
<dbReference type="SUPFAM" id="SSF48592">
    <property type="entry name" value="GroEL equatorial domain-like"/>
    <property type="match status" value="1"/>
</dbReference>
<proteinExistence type="inferred from homology"/>
<dbReference type="GO" id="GO:0006457">
    <property type="term" value="P:protein folding"/>
    <property type="evidence" value="ECO:0000318"/>
    <property type="project" value="GO_Central"/>
</dbReference>
<keyword evidence="3" id="KW-0067">ATP-binding</keyword>
<evidence type="ECO:0000256" key="3">
    <source>
        <dbReference type="ARBA" id="ARBA00022840"/>
    </source>
</evidence>
<dbReference type="InterPro" id="IPR018370">
    <property type="entry name" value="Chaperonin_Cpn60_CS"/>
</dbReference>
<dbReference type="NCBIfam" id="NF000592">
    <property type="entry name" value="PRK00013.1"/>
    <property type="match status" value="1"/>
</dbReference>
<dbReference type="InterPro" id="IPR027409">
    <property type="entry name" value="GroEL-like_apical_dom_sf"/>
</dbReference>
<dbReference type="Gene3D" id="1.10.560.10">
    <property type="entry name" value="GroEL-like equatorial domain"/>
    <property type="match status" value="1"/>
</dbReference>
<dbReference type="InterPro" id="IPR027413">
    <property type="entry name" value="GROEL-like_equatorial_sf"/>
</dbReference>
<dbReference type="GO" id="GO:0005524">
    <property type="term" value="F:ATP binding"/>
    <property type="evidence" value="ECO:0007669"/>
    <property type="project" value="UniProtKB-KW"/>
</dbReference>
<dbReference type="Gene3D" id="3.50.7.10">
    <property type="entry name" value="GroEL"/>
    <property type="match status" value="1"/>
</dbReference>
<evidence type="ECO:0000313" key="6">
    <source>
        <dbReference type="EMBL" id="ERN05824.1"/>
    </source>
</evidence>
<dbReference type="InterPro" id="IPR002423">
    <property type="entry name" value="Cpn60/GroEL/TCP-1"/>
</dbReference>
<keyword evidence="7" id="KW-1185">Reference proteome</keyword>
<protein>
    <submittedName>
        <fullName evidence="6">Uncharacterized protein</fullName>
    </submittedName>
</protein>
<keyword evidence="4" id="KW-0143">Chaperone</keyword>
<accession>W1PDP1</accession>
<sequence length="550" mass="59743">MASSPITPVSAIYCARYSNSTHSNKTWLLCMQRYPTITAMSKEIYFNHDGSATKKLQAGVDMLANLVGVTLGPKGRNVVLENKYGPPKIVNDGVAICKEIELEDTLENIGVKLVRQAAAKTNDLAGDGTTTSIILAQGLIAEGLKVIAAGANPVQISRGIEKTTKALVSMLKLMSKEVEDHELEDVASVSAGNDYEIGSLIADSIRKVGRMGMVKIEKGKSTVNSLHVVEGMHFDRGYLSPYFVTDREKMSVEYENCKLLLVDKKIAKPKEMFNLLEAAIREKYPILIIAEDIEQEALAPVIRNKLRGSLKAAAIKAPAFGERKSHCLDDIAILTGGTVIRDDMGLSLGKAKKEVLGSATKVVITKDSTLIITDGTTKEAVNTRVSQLKILMENSEEKFDKKILNERIARLSGAVAIVQVGAQTEVELKEKTLRVEDSLNSTRAAIEEGIVVGGGCTMLRLSLKVDTIKKSLENEEQKVGADIFRKALVYPMKRIAENAGINGNVVVEKVMLTEDVRYGYNASKGIYEDLMAAGIIDPSKAWDSVLGEAV</sequence>
<evidence type="ECO:0000256" key="5">
    <source>
        <dbReference type="RuleBase" id="RU000418"/>
    </source>
</evidence>
<dbReference type="SUPFAM" id="SSF52029">
    <property type="entry name" value="GroEL apical domain-like"/>
    <property type="match status" value="1"/>
</dbReference>
<dbReference type="Proteomes" id="UP000017836">
    <property type="component" value="Unassembled WGS sequence"/>
</dbReference>
<evidence type="ECO:0000256" key="2">
    <source>
        <dbReference type="ARBA" id="ARBA00022741"/>
    </source>
</evidence>